<feature type="transmembrane region" description="Helical" evidence="1">
    <location>
        <begin position="59"/>
        <end position="79"/>
    </location>
</feature>
<feature type="transmembrane region" description="Helical" evidence="1">
    <location>
        <begin position="91"/>
        <end position="110"/>
    </location>
</feature>
<keyword evidence="1" id="KW-0472">Membrane</keyword>
<keyword evidence="3" id="KW-1185">Reference proteome</keyword>
<evidence type="ECO:0000313" key="2">
    <source>
        <dbReference type="EMBL" id="PQQ13008.1"/>
    </source>
</evidence>
<organism evidence="2 3">
    <name type="scientific">Prunus yedoensis var. nudiflora</name>
    <dbReference type="NCBI Taxonomy" id="2094558"/>
    <lineage>
        <taxon>Eukaryota</taxon>
        <taxon>Viridiplantae</taxon>
        <taxon>Streptophyta</taxon>
        <taxon>Embryophyta</taxon>
        <taxon>Tracheophyta</taxon>
        <taxon>Spermatophyta</taxon>
        <taxon>Magnoliopsida</taxon>
        <taxon>eudicotyledons</taxon>
        <taxon>Gunneridae</taxon>
        <taxon>Pentapetalae</taxon>
        <taxon>rosids</taxon>
        <taxon>fabids</taxon>
        <taxon>Rosales</taxon>
        <taxon>Rosaceae</taxon>
        <taxon>Amygdaloideae</taxon>
        <taxon>Amygdaleae</taxon>
        <taxon>Prunus</taxon>
    </lineage>
</organism>
<sequence length="117" mass="13435">MFQHSWNYHNCLRHVRVPDQHVYLHLPCLVQSLPPRYTHLFDMRASPAQQVLRTSARHVLLICLTCTAYLLAICCRELLKALLVDSIHSSNLLLLPTCITTAYFTCLGMVQNTKTMP</sequence>
<comment type="caution">
    <text evidence="2">The sequence shown here is derived from an EMBL/GenBank/DDBJ whole genome shotgun (WGS) entry which is preliminary data.</text>
</comment>
<accession>A0A314Z7A0</accession>
<evidence type="ECO:0000313" key="3">
    <source>
        <dbReference type="Proteomes" id="UP000250321"/>
    </source>
</evidence>
<reference evidence="2 3" key="1">
    <citation type="submission" date="2018-02" db="EMBL/GenBank/DDBJ databases">
        <title>Draft genome of wild Prunus yedoensis var. nudiflora.</title>
        <authorList>
            <person name="Baek S."/>
            <person name="Kim J.-H."/>
            <person name="Choi K."/>
            <person name="Kim G.-B."/>
            <person name="Cho A."/>
            <person name="Jang H."/>
            <person name="Shin C.-H."/>
            <person name="Yu H.-J."/>
            <person name="Mun J.-H."/>
        </authorList>
    </citation>
    <scope>NUCLEOTIDE SEQUENCE [LARGE SCALE GENOMIC DNA]</scope>
    <source>
        <strain evidence="3">cv. Jeju island</strain>
        <tissue evidence="2">Leaf</tissue>
    </source>
</reference>
<evidence type="ECO:0000256" key="1">
    <source>
        <dbReference type="SAM" id="Phobius"/>
    </source>
</evidence>
<dbReference type="EMBL" id="PJQY01000319">
    <property type="protein sequence ID" value="PQQ13008.1"/>
    <property type="molecule type" value="Genomic_DNA"/>
</dbReference>
<name>A0A314Z7A0_PRUYE</name>
<gene>
    <name evidence="2" type="ORF">Pyn_17740</name>
</gene>
<dbReference type="Proteomes" id="UP000250321">
    <property type="component" value="Unassembled WGS sequence"/>
</dbReference>
<keyword evidence="1" id="KW-1133">Transmembrane helix</keyword>
<dbReference type="AlphaFoldDB" id="A0A314Z7A0"/>
<keyword evidence="1" id="KW-0812">Transmembrane</keyword>
<protein>
    <submittedName>
        <fullName evidence="2">Uncharacterized protein</fullName>
    </submittedName>
</protein>
<proteinExistence type="predicted"/>